<comment type="caution">
    <text evidence="12">The sequence shown here is derived from an EMBL/GenBank/DDBJ whole genome shotgun (WGS) entry which is preliminary data.</text>
</comment>
<keyword evidence="4" id="KW-0460">Magnesium</keyword>
<evidence type="ECO:0000256" key="1">
    <source>
        <dbReference type="ARBA" id="ARBA00004141"/>
    </source>
</evidence>
<keyword evidence="13" id="KW-1185">Reference proteome</keyword>
<feature type="transmembrane region" description="Helical" evidence="8">
    <location>
        <begin position="1481"/>
        <end position="1503"/>
    </location>
</feature>
<reference evidence="12 13" key="1">
    <citation type="journal article" date="2007" name="Science">
        <title>Genomic minimalism in the early diverging intestinal parasite Giardia lamblia.</title>
        <authorList>
            <person name="Morrison H.G."/>
            <person name="McArthur A.G."/>
            <person name="Gillin F.D."/>
            <person name="Aley S.B."/>
            <person name="Adam R.D."/>
            <person name="Olsen G.J."/>
            <person name="Best A.A."/>
            <person name="Cande W.Z."/>
            <person name="Chen F."/>
            <person name="Cipriano M.J."/>
            <person name="Davids B.J."/>
            <person name="Dawson S.C."/>
            <person name="Elmendorf H.G."/>
            <person name="Hehl A.B."/>
            <person name="Holder M.E."/>
            <person name="Huse S.M."/>
            <person name="Kim U.U."/>
            <person name="Lasek-Nesselquist E."/>
            <person name="Manning G."/>
            <person name="Nigam A."/>
            <person name="Nixon J.E."/>
            <person name="Palm D."/>
            <person name="Passamaneck N.E."/>
            <person name="Prabhu A."/>
            <person name="Reich C.I."/>
            <person name="Reiner D.S."/>
            <person name="Samuelson J."/>
            <person name="Svard S.G."/>
            <person name="Sogin M.L."/>
        </authorList>
    </citation>
    <scope>NUCLEOTIDE SEQUENCE [LARGE SCALE GENOMIC DNA]</scope>
    <source>
        <strain evidence="12 13">WB C6</strain>
    </source>
</reference>
<dbReference type="PROSITE" id="PS00154">
    <property type="entry name" value="ATPASE_E1_E2"/>
    <property type="match status" value="1"/>
</dbReference>
<evidence type="ECO:0000256" key="8">
    <source>
        <dbReference type="SAM" id="Phobius"/>
    </source>
</evidence>
<name>A8B2Z3_GIAIC</name>
<dbReference type="OMA" id="KMYYSRS"/>
<feature type="compositionally biased region" description="Polar residues" evidence="7">
    <location>
        <begin position="1129"/>
        <end position="1139"/>
    </location>
</feature>
<dbReference type="InterPro" id="IPR008250">
    <property type="entry name" value="ATPase_P-typ_transduc_dom_A_sf"/>
</dbReference>
<dbReference type="SUPFAM" id="SSF56784">
    <property type="entry name" value="HAD-like"/>
    <property type="match status" value="1"/>
</dbReference>
<dbReference type="InterPro" id="IPR032631">
    <property type="entry name" value="P-type_ATPase_N"/>
</dbReference>
<evidence type="ECO:0000256" key="2">
    <source>
        <dbReference type="ARBA" id="ARBA00022692"/>
    </source>
</evidence>
<evidence type="ECO:0000256" key="3">
    <source>
        <dbReference type="ARBA" id="ARBA00022723"/>
    </source>
</evidence>
<feature type="transmembrane region" description="Helical" evidence="8">
    <location>
        <begin position="1328"/>
        <end position="1345"/>
    </location>
</feature>
<organism evidence="12 13">
    <name type="scientific">Giardia intestinalis (strain ATCC 50803 / WB clone C6)</name>
    <name type="common">Giardia lamblia</name>
    <dbReference type="NCBI Taxonomy" id="184922"/>
    <lineage>
        <taxon>Eukaryota</taxon>
        <taxon>Metamonada</taxon>
        <taxon>Diplomonadida</taxon>
        <taxon>Hexamitidae</taxon>
        <taxon>Giardiinae</taxon>
        <taxon>Giardia</taxon>
    </lineage>
</organism>
<dbReference type="PANTHER" id="PTHR24092">
    <property type="entry name" value="PROBABLE PHOSPHOLIPID-TRANSPORTING ATPASE"/>
    <property type="match status" value="1"/>
</dbReference>
<feature type="transmembrane region" description="Helical" evidence="8">
    <location>
        <begin position="597"/>
        <end position="618"/>
    </location>
</feature>
<feature type="transmembrane region" description="Helical" evidence="8">
    <location>
        <begin position="548"/>
        <end position="569"/>
    </location>
</feature>
<dbReference type="Proteomes" id="UP000001548">
    <property type="component" value="Unassembled WGS sequence"/>
</dbReference>
<dbReference type="EMBL" id="AACB03000003">
    <property type="protein sequence ID" value="KAE8303071.1"/>
    <property type="molecule type" value="Genomic_DNA"/>
</dbReference>
<dbReference type="InterPro" id="IPR023299">
    <property type="entry name" value="ATPase_P-typ_cyto_dom_N"/>
</dbReference>
<feature type="domain" description="P-type ATPase C-terminal" evidence="11">
    <location>
        <begin position="1262"/>
        <end position="1510"/>
    </location>
</feature>
<keyword evidence="3" id="KW-0479">Metal-binding</keyword>
<dbReference type="KEGG" id="gla:GL50803_0010019"/>
<dbReference type="Pfam" id="PF16209">
    <property type="entry name" value="PhoLip_ATPase_N"/>
    <property type="match status" value="1"/>
</dbReference>
<dbReference type="InterPro" id="IPR023298">
    <property type="entry name" value="ATPase_P-typ_TM_dom_sf"/>
</dbReference>
<dbReference type="RefSeq" id="XP_001710085.1">
    <property type="nucleotide sequence ID" value="XM_001710033.1"/>
</dbReference>
<dbReference type="InterPro" id="IPR036412">
    <property type="entry name" value="HAD-like_sf"/>
</dbReference>
<dbReference type="PANTHER" id="PTHR24092:SF150">
    <property type="entry name" value="PHOSPHOLIPID-TRANSPORTING ATPASE"/>
    <property type="match status" value="1"/>
</dbReference>
<evidence type="ECO:0000256" key="6">
    <source>
        <dbReference type="ARBA" id="ARBA00023136"/>
    </source>
</evidence>
<feature type="compositionally biased region" description="Basic and acidic residues" evidence="7">
    <location>
        <begin position="1118"/>
        <end position="1127"/>
    </location>
</feature>
<dbReference type="STRING" id="184922.A8B2Z3"/>
<dbReference type="Pfam" id="PF00122">
    <property type="entry name" value="E1-E2_ATPase"/>
    <property type="match status" value="1"/>
</dbReference>
<dbReference type="GO" id="GO:0046872">
    <property type="term" value="F:metal ion binding"/>
    <property type="evidence" value="ECO:0007669"/>
    <property type="project" value="UniProtKB-KW"/>
</dbReference>
<evidence type="ECO:0000313" key="13">
    <source>
        <dbReference type="Proteomes" id="UP000001548"/>
    </source>
</evidence>
<dbReference type="GeneID" id="5703011"/>
<dbReference type="Gene3D" id="3.40.50.1000">
    <property type="entry name" value="HAD superfamily/HAD-like"/>
    <property type="match status" value="2"/>
</dbReference>
<dbReference type="GO" id="GO:0005886">
    <property type="term" value="C:plasma membrane"/>
    <property type="evidence" value="ECO:0000318"/>
    <property type="project" value="GO_Central"/>
</dbReference>
<dbReference type="VEuPathDB" id="GiardiaDB:GL50803_10019"/>
<dbReference type="GO" id="GO:0016887">
    <property type="term" value="F:ATP hydrolysis activity"/>
    <property type="evidence" value="ECO:0007669"/>
    <property type="project" value="InterPro"/>
</dbReference>
<dbReference type="FunCoup" id="A8B2Z3">
    <property type="interactions" value="53"/>
</dbReference>
<proteinExistence type="predicted"/>
<keyword evidence="5 8" id="KW-1133">Transmembrane helix</keyword>
<dbReference type="Gene3D" id="1.20.1110.10">
    <property type="entry name" value="Calcium-transporting ATPase, transmembrane domain"/>
    <property type="match status" value="1"/>
</dbReference>
<evidence type="ECO:0000256" key="5">
    <source>
        <dbReference type="ARBA" id="ARBA00022989"/>
    </source>
</evidence>
<accession>A8B2Z3</accession>
<evidence type="ECO:0000259" key="9">
    <source>
        <dbReference type="Pfam" id="PF00122"/>
    </source>
</evidence>
<feature type="transmembrane region" description="Helical" evidence="8">
    <location>
        <begin position="1413"/>
        <end position="1432"/>
    </location>
</feature>
<evidence type="ECO:0000313" key="12">
    <source>
        <dbReference type="EMBL" id="KAE8303071.1"/>
    </source>
</evidence>
<sequence>MARPKCCKCNSLCCKRSSKRTSSASGDKQNAILFNFFDEGIAKTNHISTCKYTWYNFIFKFLIEQYQRPNNIFFLTVLLCNSIPGLAIVGFGTLITPVIFILVISAVREIIEDIGRSRSDKISNSKVYKIVRKGEVLSLPASKISQGDLVIIRDGDEVPADCLLMISSSQTKTAMVNTASLDGESNLKPRNVILTHLSPYNNELELLSFLRTLWGRITAYPPNSNLTLFTGKVSYHWSPYGIGFHDPGARAGTANDFAARLAIKSMALYAPPPAVAGGYSGVNKTPGNLKSMASPFSAVYVSARYPSYQPSSPSAQDTVPGTGPLGVRADNLLSTAGISNIAENSEDGDSILNDASVGNSSHTFVKPTSGCAGSLAIDLDLAVTSSEPTEVAKDLTSSHGFSIDKLDSVVPRVTSISSKASRDSPVDQAGRDMATRSSITTTPRTGFAASVAQACDRANGELPLTETLDLVSAFPLTNLAAGPNYTTDNTHKLLHFNTDNTLLKGMKLQNTELAVGAVIYTAYDTRLMMNQTKPPLKLSHVQKRLDRVLLLEILFLVAGVIICGAIAAATNGDYLTRYPYAGFPNTKKFGTFLMRGMSYAVLFSYALPMSLFVSLELVRLVQGIFIEMDTRLRKAELLPQLDKRAYDPLPPAKVHCVVKASALIEDLAEVDIIFSDKTGTLTSNEMIFHSFYTLFDGVQCVYDTVIAAGKLELCTISHSTLVLEAKEEKNHVSDLMTYALALCNTIIVSDKGGTLVYQGESPDEIAFAKAAAAFRLVITGREAEYVRYNYSFSLNEDSVAPRQVSVPVTYTFPVVVPFTSARKRMSIVLCEEGIEPSEHFTSMIAPYLVNGSPCPTPDPKDVVCFPRFSYSRSKRRVFFTPIQLCTVPGNPFLLSKGADSFLLPYCKPILGENPMNLPPIKAAIDNFSCEGLRTLVWAVRELSPGFLDNFLKTWREVSIKPDSDPEYISHTKRLERDLTFLAASAIEDRLADMVPETLATLLSAGIKVWMLTGDKTQTAVNIARSSNLAPAESEWLYLTHEEVTLMEEKLKQGEVVAPPISEFVLEKLEKSPTKNKLLALITLLDAFEKRVSPTVIKERRKLIHRRVEDAAEYNTYDTSEHPQDRKPSGAQQPTSDVSSVKQKFTKFGRQLKDAFSFTELYRKKKEYKTTVPFTTVIDSDVFKLIYMNNLHDFLLSVTMHSTAVVCCRLSPEEKALIVTMTRNRDKYITTLAIGDGANDCPMIKSANIGVGIAGNEGLHASNSSDFSLPEFKYLRRLLFVHGHYTHLRNSELIEYCIYKNLILVFVNGLFSGQCLFTSQILFNDMMVTMYNIVLTFFPIFIYALTEHDIKDRVLEVHPRVYSVFEKKPETNIKSIGLRILIAFYHSLCMYFLTRFAISYNVTEMNGHNIDLTLFGYYLLNELIFIVTIKICLQTKYWSWATLIALIFTVTVFVILLLLTNYTTIITETLLNTMSFASHTLHFWVTVSSVVFAALLPDVMYTFIRRFYFPNSHDLLYHQYRHLKRNCLGHALDVGRDIERVEKMDNCLEEVQARLRQSDQV</sequence>
<feature type="domain" description="P-type ATPase A" evidence="9">
    <location>
        <begin position="126"/>
        <end position="186"/>
    </location>
</feature>
<dbReference type="GO" id="GO:0005524">
    <property type="term" value="F:ATP binding"/>
    <property type="evidence" value="ECO:0007669"/>
    <property type="project" value="InterPro"/>
</dbReference>
<dbReference type="HOGENOM" id="CLU_260883_0_0_1"/>
<protein>
    <submittedName>
        <fullName evidence="12">Phospholipid-transporting ATPase IA</fullName>
    </submittedName>
</protein>
<feature type="transmembrane region" description="Helical" evidence="8">
    <location>
        <begin position="1375"/>
        <end position="1393"/>
    </location>
</feature>
<dbReference type="NCBIfam" id="TIGR01494">
    <property type="entry name" value="ATPase_P-type"/>
    <property type="match status" value="1"/>
</dbReference>
<comment type="subcellular location">
    <subcellularLocation>
        <location evidence="1">Membrane</location>
        <topology evidence="1">Multi-pass membrane protein</topology>
    </subcellularLocation>
</comment>
<feature type="transmembrane region" description="Helical" evidence="8">
    <location>
        <begin position="70"/>
        <end position="88"/>
    </location>
</feature>
<feature type="region of interest" description="Disordered" evidence="7">
    <location>
        <begin position="1113"/>
        <end position="1139"/>
    </location>
</feature>
<feature type="domain" description="P-type ATPase N-terminal" evidence="10">
    <location>
        <begin position="44"/>
        <end position="90"/>
    </location>
</feature>
<dbReference type="InterPro" id="IPR059000">
    <property type="entry name" value="ATPase_P-type_domA"/>
</dbReference>
<dbReference type="Gene3D" id="3.40.1110.10">
    <property type="entry name" value="Calcium-transporting ATPase, cytoplasmic domain N"/>
    <property type="match status" value="1"/>
</dbReference>
<dbReference type="InterPro" id="IPR001757">
    <property type="entry name" value="P_typ_ATPase"/>
</dbReference>
<dbReference type="FunFam" id="2.70.150.10:FF:000162">
    <property type="entry name" value="Phospholipid-transporting ATPase IA, putative"/>
    <property type="match status" value="1"/>
</dbReference>
<evidence type="ECO:0000256" key="7">
    <source>
        <dbReference type="SAM" id="MobiDB-lite"/>
    </source>
</evidence>
<dbReference type="Pfam" id="PF16212">
    <property type="entry name" value="PhoLip_ATPase_C"/>
    <property type="match status" value="1"/>
</dbReference>
<dbReference type="SUPFAM" id="SSF81660">
    <property type="entry name" value="Metal cation-transporting ATPase, ATP-binding domain N"/>
    <property type="match status" value="1"/>
</dbReference>
<evidence type="ECO:0000256" key="4">
    <source>
        <dbReference type="ARBA" id="ARBA00022842"/>
    </source>
</evidence>
<gene>
    <name evidence="12" type="ORF">GL50803_0010019</name>
</gene>
<feature type="transmembrane region" description="Helical" evidence="8">
    <location>
        <begin position="1439"/>
        <end position="1461"/>
    </location>
</feature>
<dbReference type="InterPro" id="IPR023214">
    <property type="entry name" value="HAD_sf"/>
</dbReference>
<dbReference type="InterPro" id="IPR018303">
    <property type="entry name" value="ATPase_P-typ_P_site"/>
</dbReference>
<keyword evidence="6 8" id="KW-0472">Membrane</keyword>
<dbReference type="SUPFAM" id="SSF81653">
    <property type="entry name" value="Calcium ATPase, transduction domain A"/>
    <property type="match status" value="1"/>
</dbReference>
<evidence type="ECO:0000259" key="11">
    <source>
        <dbReference type="Pfam" id="PF16212"/>
    </source>
</evidence>
<dbReference type="GO" id="GO:0140326">
    <property type="term" value="F:ATPase-coupled intramembrane lipid transporter activity"/>
    <property type="evidence" value="ECO:0000318"/>
    <property type="project" value="GO_Central"/>
</dbReference>
<dbReference type="InterPro" id="IPR032630">
    <property type="entry name" value="P_typ_ATPase_c"/>
</dbReference>
<dbReference type="SUPFAM" id="SSF81665">
    <property type="entry name" value="Calcium ATPase, transmembrane domain M"/>
    <property type="match status" value="1"/>
</dbReference>
<dbReference type="Gene3D" id="2.70.150.10">
    <property type="entry name" value="Calcium-transporting ATPase, cytoplasmic transduction domain A"/>
    <property type="match status" value="1"/>
</dbReference>
<keyword evidence="2 8" id="KW-0812">Transmembrane</keyword>
<dbReference type="GO" id="GO:0045332">
    <property type="term" value="P:phospholipid translocation"/>
    <property type="evidence" value="ECO:0000318"/>
    <property type="project" value="GO_Central"/>
</dbReference>
<evidence type="ECO:0000259" key="10">
    <source>
        <dbReference type="Pfam" id="PF16209"/>
    </source>
</evidence>